<name>A0A0C2Y0M5_HEBCY</name>
<reference evidence="4" key="2">
    <citation type="submission" date="2015-01" db="EMBL/GenBank/DDBJ databases">
        <title>Evolutionary Origins and Diversification of the Mycorrhizal Mutualists.</title>
        <authorList>
            <consortium name="DOE Joint Genome Institute"/>
            <consortium name="Mycorrhizal Genomics Consortium"/>
            <person name="Kohler A."/>
            <person name="Kuo A."/>
            <person name="Nagy L.G."/>
            <person name="Floudas D."/>
            <person name="Copeland A."/>
            <person name="Barry K.W."/>
            <person name="Cichocki N."/>
            <person name="Veneault-Fourrey C."/>
            <person name="LaButti K."/>
            <person name="Lindquist E.A."/>
            <person name="Lipzen A."/>
            <person name="Lundell T."/>
            <person name="Morin E."/>
            <person name="Murat C."/>
            <person name="Riley R."/>
            <person name="Ohm R."/>
            <person name="Sun H."/>
            <person name="Tunlid A."/>
            <person name="Henrissat B."/>
            <person name="Grigoriev I.V."/>
            <person name="Hibbett D.S."/>
            <person name="Martin F."/>
        </authorList>
    </citation>
    <scope>NUCLEOTIDE SEQUENCE [LARGE SCALE GENOMIC DNA]</scope>
    <source>
        <strain evidence="4">h7</strain>
    </source>
</reference>
<dbReference type="HOGENOM" id="CLU_003703_11_0_1"/>
<reference evidence="3 4" key="1">
    <citation type="submission" date="2014-04" db="EMBL/GenBank/DDBJ databases">
        <authorList>
            <consortium name="DOE Joint Genome Institute"/>
            <person name="Kuo A."/>
            <person name="Gay G."/>
            <person name="Dore J."/>
            <person name="Kohler A."/>
            <person name="Nagy L.G."/>
            <person name="Floudas D."/>
            <person name="Copeland A."/>
            <person name="Barry K.W."/>
            <person name="Cichocki N."/>
            <person name="Veneault-Fourrey C."/>
            <person name="LaButti K."/>
            <person name="Lindquist E.A."/>
            <person name="Lipzen A."/>
            <person name="Lundell T."/>
            <person name="Morin E."/>
            <person name="Murat C."/>
            <person name="Sun H."/>
            <person name="Tunlid A."/>
            <person name="Henrissat B."/>
            <person name="Grigoriev I.V."/>
            <person name="Hibbett D.S."/>
            <person name="Martin F."/>
            <person name="Nordberg H.P."/>
            <person name="Cantor M.N."/>
            <person name="Hua S.X."/>
        </authorList>
    </citation>
    <scope>NUCLEOTIDE SEQUENCE [LARGE SCALE GENOMIC DNA]</scope>
    <source>
        <strain evidence="4">h7</strain>
    </source>
</reference>
<dbReference type="InterPro" id="IPR041457">
    <property type="entry name" value="CxC2_KDZ-assoc"/>
</dbReference>
<dbReference type="Proteomes" id="UP000053424">
    <property type="component" value="Unassembled WGS sequence"/>
</dbReference>
<sequence length="287" mass="32934">MDSCQRLEQQKDERDSEQQPVPGAPGPEVPVPADGDGVDPGGEEEVPDGVEVEDEDDNHWEDLPPERDREPDRVPLHTPAPKKDDLDIDHLLIVHSLGLISLPVVWCRCPTAENGQDELLLDLQFLPSSYEKIRTVFTFECMDDYRLSNLECKTTAYQYFQRLRRLTNPAFPHSVPNRYIEFRRCSRQWRDLKFHKWFGFGHRLLAPSRGSLALFCAACPQPGVNLPADYQVRYTVLEIIRGFVSDGNFTADHIKQKHPDRDVWLNDGHSFMTAQQPYASHVKSARE</sequence>
<organism evidence="3 4">
    <name type="scientific">Hebeloma cylindrosporum</name>
    <dbReference type="NCBI Taxonomy" id="76867"/>
    <lineage>
        <taxon>Eukaryota</taxon>
        <taxon>Fungi</taxon>
        <taxon>Dikarya</taxon>
        <taxon>Basidiomycota</taxon>
        <taxon>Agaricomycotina</taxon>
        <taxon>Agaricomycetes</taxon>
        <taxon>Agaricomycetidae</taxon>
        <taxon>Agaricales</taxon>
        <taxon>Agaricineae</taxon>
        <taxon>Hymenogastraceae</taxon>
        <taxon>Hebeloma</taxon>
    </lineage>
</organism>
<dbReference type="EMBL" id="KN831895">
    <property type="protein sequence ID" value="KIM34642.1"/>
    <property type="molecule type" value="Genomic_DNA"/>
</dbReference>
<keyword evidence="4" id="KW-1185">Reference proteome</keyword>
<dbReference type="Pfam" id="PF18803">
    <property type="entry name" value="CxC2"/>
    <property type="match status" value="1"/>
</dbReference>
<feature type="compositionally biased region" description="Acidic residues" evidence="1">
    <location>
        <begin position="41"/>
        <end position="59"/>
    </location>
</feature>
<feature type="compositionally biased region" description="Basic and acidic residues" evidence="1">
    <location>
        <begin position="60"/>
        <end position="81"/>
    </location>
</feature>
<accession>A0A0C2Y0M5</accession>
<dbReference type="OrthoDB" id="3149508at2759"/>
<gene>
    <name evidence="3" type="ORF">M413DRAFT_80216</name>
</gene>
<feature type="domain" description="CxC2-like cysteine cluster KDZ transposase-associated" evidence="2">
    <location>
        <begin position="88"/>
        <end position="168"/>
    </location>
</feature>
<protein>
    <recommendedName>
        <fullName evidence="2">CxC2-like cysteine cluster KDZ transposase-associated domain-containing protein</fullName>
    </recommendedName>
</protein>
<feature type="region of interest" description="Disordered" evidence="1">
    <location>
        <begin position="1"/>
        <end position="81"/>
    </location>
</feature>
<evidence type="ECO:0000313" key="4">
    <source>
        <dbReference type="Proteomes" id="UP000053424"/>
    </source>
</evidence>
<feature type="non-terminal residue" evidence="3">
    <location>
        <position position="287"/>
    </location>
</feature>
<proteinExistence type="predicted"/>
<dbReference type="STRING" id="686832.A0A0C2Y0M5"/>
<evidence type="ECO:0000256" key="1">
    <source>
        <dbReference type="SAM" id="MobiDB-lite"/>
    </source>
</evidence>
<dbReference type="AlphaFoldDB" id="A0A0C2Y0M5"/>
<feature type="compositionally biased region" description="Basic and acidic residues" evidence="1">
    <location>
        <begin position="8"/>
        <end position="17"/>
    </location>
</feature>
<evidence type="ECO:0000313" key="3">
    <source>
        <dbReference type="EMBL" id="KIM34642.1"/>
    </source>
</evidence>
<evidence type="ECO:0000259" key="2">
    <source>
        <dbReference type="Pfam" id="PF18803"/>
    </source>
</evidence>